<dbReference type="RefSeq" id="WP_379661393.1">
    <property type="nucleotide sequence ID" value="NZ_JBHUDG010000003.1"/>
</dbReference>
<feature type="transmembrane region" description="Helical" evidence="1">
    <location>
        <begin position="322"/>
        <end position="344"/>
    </location>
</feature>
<feature type="transmembrane region" description="Helical" evidence="1">
    <location>
        <begin position="62"/>
        <end position="79"/>
    </location>
</feature>
<dbReference type="Pfam" id="PF01757">
    <property type="entry name" value="Acyl_transf_3"/>
    <property type="match status" value="1"/>
</dbReference>
<sequence length="355" mass="40723">MAEAIEGPKVRSIPEIDGLRAIAIIQVVFFHLYIYIKYKTGYANDIDENNILVSFAKNGHQGVELFFVISGFIIALPYIKGRTLQIGDFYKKRLVRILPSYYITLIIFLILYLLQHQKDQQQLFDQFLASITFLSNVILGKATSTNPVGWSLEVEIQFYLLLPLITLLLKLKNKTVYILLLAIIAIGPILNYSLATKELYPSLLNYIHFFFLGILIAKLYISKQAISFGAIIELVIALAALLCMFILDFSSIQHIYLHLILLFILFYLTVNSDFLKKIFGNKILATIGVLSFSIYLIHYQLIAIFGEFIFNHFLVAQNPFNVGISIFLIFCVVALGSYMFYVMIERMLMNLFKRK</sequence>
<comment type="caution">
    <text evidence="3">The sequence shown here is derived from an EMBL/GenBank/DDBJ whole genome shotgun (WGS) entry which is preliminary data.</text>
</comment>
<dbReference type="PANTHER" id="PTHR23028:SF53">
    <property type="entry name" value="ACYL_TRANSF_3 DOMAIN-CONTAINING PROTEIN"/>
    <property type="match status" value="1"/>
</dbReference>
<feature type="transmembrane region" description="Helical" evidence="1">
    <location>
        <begin position="228"/>
        <end position="247"/>
    </location>
</feature>
<dbReference type="PANTHER" id="PTHR23028">
    <property type="entry name" value="ACETYLTRANSFERASE"/>
    <property type="match status" value="1"/>
</dbReference>
<feature type="transmembrane region" description="Helical" evidence="1">
    <location>
        <begin position="99"/>
        <end position="115"/>
    </location>
</feature>
<dbReference type="Proteomes" id="UP001597118">
    <property type="component" value="Unassembled WGS sequence"/>
</dbReference>
<keyword evidence="1" id="KW-0812">Transmembrane</keyword>
<feature type="domain" description="Acyltransferase 3" evidence="2">
    <location>
        <begin position="14"/>
        <end position="335"/>
    </location>
</feature>
<feature type="transmembrane region" description="Helical" evidence="1">
    <location>
        <begin position="200"/>
        <end position="221"/>
    </location>
</feature>
<keyword evidence="4" id="KW-1185">Reference proteome</keyword>
<dbReference type="GO" id="GO:0016746">
    <property type="term" value="F:acyltransferase activity"/>
    <property type="evidence" value="ECO:0007669"/>
    <property type="project" value="UniProtKB-KW"/>
</dbReference>
<keyword evidence="1" id="KW-1133">Transmembrane helix</keyword>
<dbReference type="EMBL" id="JBHUDG010000003">
    <property type="protein sequence ID" value="MFD1629012.1"/>
    <property type="molecule type" value="Genomic_DNA"/>
</dbReference>
<proteinExistence type="predicted"/>
<feature type="transmembrane region" description="Helical" evidence="1">
    <location>
        <begin position="176"/>
        <end position="194"/>
    </location>
</feature>
<accession>A0ABW4IAI5</accession>
<protein>
    <submittedName>
        <fullName evidence="3">Acyltransferase family protein</fullName>
        <ecNumber evidence="3">2.3.-.-</ecNumber>
    </submittedName>
</protein>
<feature type="transmembrane region" description="Helical" evidence="1">
    <location>
        <begin position="18"/>
        <end position="36"/>
    </location>
</feature>
<dbReference type="EC" id="2.3.-.-" evidence="3"/>
<evidence type="ECO:0000256" key="1">
    <source>
        <dbReference type="SAM" id="Phobius"/>
    </source>
</evidence>
<organism evidence="3 4">
    <name type="scientific">Pseudopedobacter beijingensis</name>
    <dbReference type="NCBI Taxonomy" id="1207056"/>
    <lineage>
        <taxon>Bacteria</taxon>
        <taxon>Pseudomonadati</taxon>
        <taxon>Bacteroidota</taxon>
        <taxon>Sphingobacteriia</taxon>
        <taxon>Sphingobacteriales</taxon>
        <taxon>Sphingobacteriaceae</taxon>
        <taxon>Pseudopedobacter</taxon>
    </lineage>
</organism>
<keyword evidence="3" id="KW-0012">Acyltransferase</keyword>
<feature type="transmembrane region" description="Helical" evidence="1">
    <location>
        <begin position="253"/>
        <end position="271"/>
    </location>
</feature>
<keyword evidence="3" id="KW-0808">Transferase</keyword>
<keyword evidence="1" id="KW-0472">Membrane</keyword>
<evidence type="ECO:0000313" key="3">
    <source>
        <dbReference type="EMBL" id="MFD1629012.1"/>
    </source>
</evidence>
<name>A0ABW4IAI5_9SPHI</name>
<gene>
    <name evidence="3" type="ORF">ACFSAH_03940</name>
</gene>
<dbReference type="InterPro" id="IPR002656">
    <property type="entry name" value="Acyl_transf_3_dom"/>
</dbReference>
<evidence type="ECO:0000259" key="2">
    <source>
        <dbReference type="Pfam" id="PF01757"/>
    </source>
</evidence>
<feature type="transmembrane region" description="Helical" evidence="1">
    <location>
        <begin position="283"/>
        <end position="310"/>
    </location>
</feature>
<feature type="transmembrane region" description="Helical" evidence="1">
    <location>
        <begin position="150"/>
        <end position="169"/>
    </location>
</feature>
<evidence type="ECO:0000313" key="4">
    <source>
        <dbReference type="Proteomes" id="UP001597118"/>
    </source>
</evidence>
<dbReference type="InterPro" id="IPR050879">
    <property type="entry name" value="Acyltransferase_3"/>
</dbReference>
<reference evidence="4" key="1">
    <citation type="journal article" date="2019" name="Int. J. Syst. Evol. Microbiol.">
        <title>The Global Catalogue of Microorganisms (GCM) 10K type strain sequencing project: providing services to taxonomists for standard genome sequencing and annotation.</title>
        <authorList>
            <consortium name="The Broad Institute Genomics Platform"/>
            <consortium name="The Broad Institute Genome Sequencing Center for Infectious Disease"/>
            <person name="Wu L."/>
            <person name="Ma J."/>
        </authorList>
    </citation>
    <scope>NUCLEOTIDE SEQUENCE [LARGE SCALE GENOMIC DNA]</scope>
    <source>
        <strain evidence="4">CCUG 53762</strain>
    </source>
</reference>